<keyword evidence="3" id="KW-0539">Nucleus</keyword>
<protein>
    <recommendedName>
        <fullName evidence="5">Nucleoporin Nup54 alpha-helical domain-containing protein</fullName>
    </recommendedName>
</protein>
<evidence type="ECO:0000256" key="4">
    <source>
        <dbReference type="SAM" id="MobiDB-lite"/>
    </source>
</evidence>
<evidence type="ECO:0000256" key="3">
    <source>
        <dbReference type="ARBA" id="ARBA00023242"/>
    </source>
</evidence>
<gene>
    <name evidence="6" type="ORF">MONBRDRAFT_33095</name>
</gene>
<feature type="compositionally biased region" description="Low complexity" evidence="4">
    <location>
        <begin position="120"/>
        <end position="136"/>
    </location>
</feature>
<dbReference type="KEGG" id="mbr:MONBRDRAFT_33095"/>
<comment type="subcellular location">
    <subcellularLocation>
        <location evidence="1">Nucleus</location>
    </subcellularLocation>
</comment>
<keyword evidence="7" id="KW-1185">Reference proteome</keyword>
<proteinExistence type="predicted"/>
<dbReference type="PANTHER" id="PTHR13000:SF0">
    <property type="entry name" value="NUCLEOPORIN P54"/>
    <property type="match status" value="1"/>
</dbReference>
<dbReference type="EMBL" id="CH991557">
    <property type="protein sequence ID" value="EDQ87736.1"/>
    <property type="molecule type" value="Genomic_DNA"/>
</dbReference>
<dbReference type="GeneID" id="5892540"/>
<dbReference type="GO" id="GO:0044613">
    <property type="term" value="C:nuclear pore central transport channel"/>
    <property type="evidence" value="ECO:0000318"/>
    <property type="project" value="GO_Central"/>
</dbReference>
<dbReference type="OMA" id="WIAARFS"/>
<organism evidence="6 7">
    <name type="scientific">Monosiga brevicollis</name>
    <name type="common">Choanoflagellate</name>
    <dbReference type="NCBI Taxonomy" id="81824"/>
    <lineage>
        <taxon>Eukaryota</taxon>
        <taxon>Choanoflagellata</taxon>
        <taxon>Craspedida</taxon>
        <taxon>Salpingoecidae</taxon>
        <taxon>Monosiga</taxon>
    </lineage>
</organism>
<dbReference type="InterPro" id="IPR024864">
    <property type="entry name" value="Nup54/Nup57/Nup44"/>
</dbReference>
<dbReference type="GO" id="GO:0006607">
    <property type="term" value="P:NLS-bearing protein import into nucleus"/>
    <property type="evidence" value="ECO:0000318"/>
    <property type="project" value="GO_Central"/>
</dbReference>
<evidence type="ECO:0000313" key="7">
    <source>
        <dbReference type="Proteomes" id="UP000001357"/>
    </source>
</evidence>
<keyword evidence="2" id="KW-0813">Transport</keyword>
<dbReference type="GO" id="GO:0006999">
    <property type="term" value="P:nuclear pore organization"/>
    <property type="evidence" value="ECO:0000318"/>
    <property type="project" value="GO_Central"/>
</dbReference>
<evidence type="ECO:0000313" key="6">
    <source>
        <dbReference type="EMBL" id="EDQ87736.1"/>
    </source>
</evidence>
<accession>A9V3N9</accession>
<dbReference type="eggNOG" id="KOG3091">
    <property type="taxonomic scope" value="Eukaryota"/>
</dbReference>
<dbReference type="STRING" id="81824.A9V3N9"/>
<dbReference type="Proteomes" id="UP000001357">
    <property type="component" value="Unassembled WGS sequence"/>
</dbReference>
<evidence type="ECO:0000259" key="5">
    <source>
        <dbReference type="Pfam" id="PF13874"/>
    </source>
</evidence>
<dbReference type="InParanoid" id="A9V3N9"/>
<dbReference type="PANTHER" id="PTHR13000">
    <property type="entry name" value="NUCLEOPORIN P54"/>
    <property type="match status" value="1"/>
</dbReference>
<name>A9V3N9_MONBE</name>
<dbReference type="Pfam" id="PF13874">
    <property type="entry name" value="Nup54"/>
    <property type="match status" value="1"/>
</dbReference>
<evidence type="ECO:0000256" key="1">
    <source>
        <dbReference type="ARBA" id="ARBA00004123"/>
    </source>
</evidence>
<evidence type="ECO:0000256" key="2">
    <source>
        <dbReference type="ARBA" id="ARBA00022448"/>
    </source>
</evidence>
<dbReference type="RefSeq" id="XP_001747269.1">
    <property type="nucleotide sequence ID" value="XM_001747217.1"/>
</dbReference>
<feature type="domain" description="Nucleoporin Nup54 alpha-helical" evidence="5">
    <location>
        <begin position="399"/>
        <end position="537"/>
    </location>
</feature>
<dbReference type="FunCoup" id="A9V3N9">
    <property type="interactions" value="1232"/>
</dbReference>
<dbReference type="InterPro" id="IPR025712">
    <property type="entry name" value="Nup54_alpha-helical_dom"/>
</dbReference>
<dbReference type="GO" id="GO:0017056">
    <property type="term" value="F:structural constituent of nuclear pore"/>
    <property type="evidence" value="ECO:0000318"/>
    <property type="project" value="GO_Central"/>
</dbReference>
<dbReference type="AlphaFoldDB" id="A9V3N9"/>
<reference evidence="6 7" key="1">
    <citation type="journal article" date="2008" name="Nature">
        <title>The genome of the choanoflagellate Monosiga brevicollis and the origin of metazoans.</title>
        <authorList>
            <consortium name="JGI Sequencing"/>
            <person name="King N."/>
            <person name="Westbrook M.J."/>
            <person name="Young S.L."/>
            <person name="Kuo A."/>
            <person name="Abedin M."/>
            <person name="Chapman J."/>
            <person name="Fairclough S."/>
            <person name="Hellsten U."/>
            <person name="Isogai Y."/>
            <person name="Letunic I."/>
            <person name="Marr M."/>
            <person name="Pincus D."/>
            <person name="Putnam N."/>
            <person name="Rokas A."/>
            <person name="Wright K.J."/>
            <person name="Zuzow R."/>
            <person name="Dirks W."/>
            <person name="Good M."/>
            <person name="Goodstein D."/>
            <person name="Lemons D."/>
            <person name="Li W."/>
            <person name="Lyons J.B."/>
            <person name="Morris A."/>
            <person name="Nichols S."/>
            <person name="Richter D.J."/>
            <person name="Salamov A."/>
            <person name="Bork P."/>
            <person name="Lim W.A."/>
            <person name="Manning G."/>
            <person name="Miller W.T."/>
            <person name="McGinnis W."/>
            <person name="Shapiro H."/>
            <person name="Tjian R."/>
            <person name="Grigoriev I.V."/>
            <person name="Rokhsar D."/>
        </authorList>
    </citation>
    <scope>NUCLEOTIDE SEQUENCE [LARGE SCALE GENOMIC DNA]</scope>
    <source>
        <strain evidence="7">MX1 / ATCC 50154</strain>
    </source>
</reference>
<dbReference type="GO" id="GO:0036228">
    <property type="term" value="P:protein localization to nuclear inner membrane"/>
    <property type="evidence" value="ECO:0000318"/>
    <property type="project" value="GO_Central"/>
</dbReference>
<feature type="region of interest" description="Disordered" evidence="4">
    <location>
        <begin position="109"/>
        <end position="136"/>
    </location>
</feature>
<sequence>MSTGFGSAPATGFGSAPATGFGTAGSMQATRAATTFGAPAATSTAGTTGFGAKRSPAVGFGTPGSAPATGFGTTTGFGTPGAATTTGFGATSTSTAGFGKPATGFGSTATSGFGVGGFGQQQQQQAQQQPQPQGPQRYIPAEYHVQRHGDARDDTIKRFNHMQAMWGHGTFFLSTGQPNQADTAKVPKESSYNAFKTVAYNLLPRQGDREGRIGIIINGSYDEIKENVKAIESHLQNKVLKQLLKPLQEVYVDSVRMTQEGKVELIFQVLDRTKKPLRASKIDEFLAEAYKAGASATGATTSGLGGFGKPTTGFGKPTTGFGGGGFGSTAKTGFGTSTLGGTTAAGAGGAKPHHKDIQEGLQSLGCETKYNAQAQRFDVKGFYPVVERTREQVLDALKRPDGIPSELWAYARKANPDPERYFPVPIFGFDGLARRSQIQDEELSYHRERLTGDFDESIQSSLHQVVSRQDLLKGKIDELQHNAVAIGSRILRLMRFAAREDRRMTLQDLNTIGNRLGAMTRQIDELQQGRVSELKAKLELSPLRSTSTAHASLPTATIKHIMNHLQLQQRGIDALLQTLQESGEKIQIMREGYSRLA</sequence>